<dbReference type="RefSeq" id="WP_378934479.1">
    <property type="nucleotide sequence ID" value="NZ_JBHLVO010000009.1"/>
</dbReference>
<sequence length="202" mass="23550">MAEKNQYHFGIALNKVREAAIQLHRSRYEEVGFFTEGEVDPYEKDSVYFVAQERATDQVVGVIRLIFKPINQLPTLANFDIYDIDYARLIKLDKQKYVEMSAFTKLPTHDVGVHLIRTIFQYSIQNGITHWVACIDERVYRYLNRIFSSLFKEIGVPKVYLGSVSIPCALSIPEGLIQFKEQRPKLYEFLTTTEKQVMEVTR</sequence>
<organism evidence="2 3">
    <name type="scientific">Metabacillus herbersteinensis</name>
    <dbReference type="NCBI Taxonomy" id="283816"/>
    <lineage>
        <taxon>Bacteria</taxon>
        <taxon>Bacillati</taxon>
        <taxon>Bacillota</taxon>
        <taxon>Bacilli</taxon>
        <taxon>Bacillales</taxon>
        <taxon>Bacillaceae</taxon>
        <taxon>Metabacillus</taxon>
    </lineage>
</organism>
<dbReference type="Gene3D" id="3.40.630.30">
    <property type="match status" value="1"/>
</dbReference>
<name>A0ABV6GFX3_9BACI</name>
<reference evidence="2 3" key="1">
    <citation type="submission" date="2024-09" db="EMBL/GenBank/DDBJ databases">
        <authorList>
            <person name="Sun Q."/>
            <person name="Mori K."/>
        </authorList>
    </citation>
    <scope>NUCLEOTIDE SEQUENCE [LARGE SCALE GENOMIC DNA]</scope>
    <source>
        <strain evidence="2 3">CCM 7228</strain>
    </source>
</reference>
<dbReference type="InterPro" id="IPR054597">
    <property type="entry name" value="FeeM_cat"/>
</dbReference>
<accession>A0ABV6GFX3</accession>
<dbReference type="SUPFAM" id="SSF55729">
    <property type="entry name" value="Acyl-CoA N-acyltransferases (Nat)"/>
    <property type="match status" value="1"/>
</dbReference>
<gene>
    <name evidence="2" type="ORF">ACFFIX_12735</name>
</gene>
<dbReference type="InterPro" id="IPR016181">
    <property type="entry name" value="Acyl_CoA_acyltransferase"/>
</dbReference>
<evidence type="ECO:0000313" key="3">
    <source>
        <dbReference type="Proteomes" id="UP001589854"/>
    </source>
</evidence>
<dbReference type="Pfam" id="PF21926">
    <property type="entry name" value="FeeM"/>
    <property type="match status" value="1"/>
</dbReference>
<dbReference type="EMBL" id="JBHLVO010000009">
    <property type="protein sequence ID" value="MFC0272301.1"/>
    <property type="molecule type" value="Genomic_DNA"/>
</dbReference>
<feature type="domain" description="N-acyl amino acid synthase FeeM catalytic core" evidence="1">
    <location>
        <begin position="20"/>
        <end position="167"/>
    </location>
</feature>
<dbReference type="Proteomes" id="UP001589854">
    <property type="component" value="Unassembled WGS sequence"/>
</dbReference>
<proteinExistence type="predicted"/>
<keyword evidence="3" id="KW-1185">Reference proteome</keyword>
<evidence type="ECO:0000313" key="2">
    <source>
        <dbReference type="EMBL" id="MFC0272301.1"/>
    </source>
</evidence>
<comment type="caution">
    <text evidence="2">The sequence shown here is derived from an EMBL/GenBank/DDBJ whole genome shotgun (WGS) entry which is preliminary data.</text>
</comment>
<evidence type="ECO:0000259" key="1">
    <source>
        <dbReference type="Pfam" id="PF21926"/>
    </source>
</evidence>
<protein>
    <recommendedName>
        <fullName evidence="1">N-acyl amino acid synthase FeeM catalytic core domain-containing protein</fullName>
    </recommendedName>
</protein>